<dbReference type="STRING" id="70667.A0A183SW15"/>
<dbReference type="InterPro" id="IPR036691">
    <property type="entry name" value="Endo/exonu/phosph_ase_sf"/>
</dbReference>
<evidence type="ECO:0000313" key="3">
    <source>
        <dbReference type="WBParaSite" id="SSLN_0000874601-mRNA-1"/>
    </source>
</evidence>
<dbReference type="Proteomes" id="UP000275846">
    <property type="component" value="Unassembled WGS sequence"/>
</dbReference>
<dbReference type="OrthoDB" id="6153543at2759"/>
<reference evidence="1 2" key="2">
    <citation type="submission" date="2018-11" db="EMBL/GenBank/DDBJ databases">
        <authorList>
            <consortium name="Pathogen Informatics"/>
        </authorList>
    </citation>
    <scope>NUCLEOTIDE SEQUENCE [LARGE SCALE GENOMIC DNA]</scope>
    <source>
        <strain evidence="1 2">NST_G2</strain>
    </source>
</reference>
<organism evidence="3">
    <name type="scientific">Schistocephalus solidus</name>
    <name type="common">Tapeworm</name>
    <dbReference type="NCBI Taxonomy" id="70667"/>
    <lineage>
        <taxon>Eukaryota</taxon>
        <taxon>Metazoa</taxon>
        <taxon>Spiralia</taxon>
        <taxon>Lophotrochozoa</taxon>
        <taxon>Platyhelminthes</taxon>
        <taxon>Cestoda</taxon>
        <taxon>Eucestoda</taxon>
        <taxon>Diphyllobothriidea</taxon>
        <taxon>Diphyllobothriidae</taxon>
        <taxon>Schistocephalus</taxon>
    </lineage>
</organism>
<reference evidence="3" key="1">
    <citation type="submission" date="2016-06" db="UniProtKB">
        <authorList>
            <consortium name="WormBaseParasite"/>
        </authorList>
    </citation>
    <scope>IDENTIFICATION</scope>
</reference>
<name>A0A183SW15_SCHSO</name>
<protein>
    <submittedName>
        <fullName evidence="1 3">Uncharacterized protein</fullName>
    </submittedName>
</protein>
<dbReference type="EMBL" id="UYSU01034638">
    <property type="protein sequence ID" value="VDL94798.1"/>
    <property type="molecule type" value="Genomic_DNA"/>
</dbReference>
<accession>A0A183SW15</accession>
<evidence type="ECO:0000313" key="1">
    <source>
        <dbReference type="EMBL" id="VDL94798.1"/>
    </source>
</evidence>
<dbReference type="AlphaFoldDB" id="A0A183SW15"/>
<dbReference type="WBParaSite" id="SSLN_0000874601-mRNA-1">
    <property type="protein sequence ID" value="SSLN_0000874601-mRNA-1"/>
    <property type="gene ID" value="SSLN_0000874601"/>
</dbReference>
<evidence type="ECO:0000313" key="2">
    <source>
        <dbReference type="Proteomes" id="UP000275846"/>
    </source>
</evidence>
<gene>
    <name evidence="1" type="ORF">SSLN_LOCUS8413</name>
</gene>
<proteinExistence type="predicted"/>
<keyword evidence="2" id="KW-1185">Reference proteome</keyword>
<dbReference type="Gene3D" id="3.60.10.10">
    <property type="entry name" value="Endonuclease/exonuclease/phosphatase"/>
    <property type="match status" value="1"/>
</dbReference>
<sequence length="294" mass="32855">MLLWPPLTGTQLSPVAPESWVLPSITTGGLNQGIDARLMGLRLPLRGDKFATIISAYAPPMTSSDTAKDKFYEDQNALLTIVPKAEKLFVLFDFNARVGRDNTAWQFNENDADISNLLAEKNGLHKAYMDLRPDATKAAFFRCRRLLQQRLRDIKDVWLIRKAEEIQRYADRNEMKHFFKAIKTIYGPCIKGSAPLLSADGTTLLTEKSQNLKRWAEHFTSVLNCSSAISVAAIDRLPQVDMNNDLNLLPSLPENIRAVQQISSGKAPGSGAIQPEVYKHGGPWLMAELTILFQ</sequence>